<keyword evidence="4" id="KW-0812">Transmembrane</keyword>
<evidence type="ECO:0000313" key="9">
    <source>
        <dbReference type="Proteomes" id="UP000038010"/>
    </source>
</evidence>
<dbReference type="Proteomes" id="UP000038010">
    <property type="component" value="Unassembled WGS sequence"/>
</dbReference>
<comment type="subcellular location">
    <subcellularLocation>
        <location evidence="1">Endoplasmic reticulum membrane</location>
        <topology evidence="1">Multi-pass membrane protein</topology>
    </subcellularLocation>
</comment>
<evidence type="ECO:0000256" key="7">
    <source>
        <dbReference type="ARBA" id="ARBA00023136"/>
    </source>
</evidence>
<comment type="similarity">
    <text evidence="2">Belongs to the EMC6 family.</text>
</comment>
<proteinExistence type="inferred from homology"/>
<dbReference type="EMBL" id="LFJN01000049">
    <property type="protein sequence ID" value="KPI34841.1"/>
    <property type="molecule type" value="Genomic_DNA"/>
</dbReference>
<keyword evidence="9" id="KW-1185">Reference proteome</keyword>
<dbReference type="GO" id="GO:0000045">
    <property type="term" value="P:autophagosome assembly"/>
    <property type="evidence" value="ECO:0007669"/>
    <property type="project" value="TreeGrafter"/>
</dbReference>
<dbReference type="VEuPathDB" id="FungiDB:AB675_4849"/>
<dbReference type="InterPro" id="IPR008504">
    <property type="entry name" value="Emc6"/>
</dbReference>
<sequence length="499" mass="55731">MPPTPAERSLYLNPLVPESVRHNTTTVSQIRSLSSILLGVAAGILGLESQWGFLFYFVSQFFISGLIHFVLAKGSPGEYFAGSGTSVEVPKPNGKGKSKEMAGAWRDVWLGSGLFEGLSGFVLGWAGTPWTSFATKDFPPRAARQKRRVLRSTISSEPKLYPLEAAAIHAAESSGSLVATGVGQLGFSTMSSTSSLSKRGLMSLPSEILESIIDKVFPDSQLYIINGKDLKWPKKMSIRLPHSLLVSKTYFKLAKAAALQQATIAIPHKFDIDRARISSLLFSPDFRLLQYLDVRSWIHTWRQIDERVFKAMLSAAPQLRKLTVDGPKIWGCRGYTSTGHRDRDDPVPFTVTPGPDLPQHIKQKFEEEFRFKPINYRVPNFKDMGGLALHAWLTRNKDFELCFVARVKTHTWSKDLCGSPGGPRGGFIERHLWDVTFSTHTPALAVKPGDRPGNENCNPDQKEEAEFDIPIDPSFFENVYNSPDCQMVLQRFRNAEERL</sequence>
<evidence type="ECO:0000256" key="3">
    <source>
        <dbReference type="ARBA" id="ARBA00020827"/>
    </source>
</evidence>
<evidence type="ECO:0000256" key="6">
    <source>
        <dbReference type="ARBA" id="ARBA00022989"/>
    </source>
</evidence>
<evidence type="ECO:0000256" key="5">
    <source>
        <dbReference type="ARBA" id="ARBA00022824"/>
    </source>
</evidence>
<dbReference type="PANTHER" id="PTHR20994:SF0">
    <property type="entry name" value="ER MEMBRANE PROTEIN COMPLEX SUBUNIT 6"/>
    <property type="match status" value="1"/>
</dbReference>
<dbReference type="RefSeq" id="XP_017994804.1">
    <property type="nucleotide sequence ID" value="XM_018145012.1"/>
</dbReference>
<dbReference type="AlphaFoldDB" id="A0A0N0NHM0"/>
<dbReference type="OrthoDB" id="16510at2759"/>
<protein>
    <recommendedName>
        <fullName evidence="3">ER membrane protein complex subunit 6</fullName>
    </recommendedName>
</protein>
<organism evidence="8 9">
    <name type="scientific">Cyphellophora attinorum</name>
    <dbReference type="NCBI Taxonomy" id="1664694"/>
    <lineage>
        <taxon>Eukaryota</taxon>
        <taxon>Fungi</taxon>
        <taxon>Dikarya</taxon>
        <taxon>Ascomycota</taxon>
        <taxon>Pezizomycotina</taxon>
        <taxon>Eurotiomycetes</taxon>
        <taxon>Chaetothyriomycetidae</taxon>
        <taxon>Chaetothyriales</taxon>
        <taxon>Cyphellophoraceae</taxon>
        <taxon>Cyphellophora</taxon>
    </lineage>
</organism>
<evidence type="ECO:0000256" key="4">
    <source>
        <dbReference type="ARBA" id="ARBA00022692"/>
    </source>
</evidence>
<comment type="caution">
    <text evidence="8">The sequence shown here is derived from an EMBL/GenBank/DDBJ whole genome shotgun (WGS) entry which is preliminary data.</text>
</comment>
<evidence type="ECO:0000313" key="8">
    <source>
        <dbReference type="EMBL" id="KPI34841.1"/>
    </source>
</evidence>
<dbReference type="PANTHER" id="PTHR20994">
    <property type="entry name" value="ER MEMBRANE PROTEIN COMPLEX SUBUNIT 6"/>
    <property type="match status" value="1"/>
</dbReference>
<keyword evidence="5" id="KW-0256">Endoplasmic reticulum</keyword>
<name>A0A0N0NHM0_9EURO</name>
<keyword evidence="6" id="KW-1133">Transmembrane helix</keyword>
<gene>
    <name evidence="8" type="ORF">AB675_4849</name>
</gene>
<dbReference type="GO" id="GO:0034975">
    <property type="term" value="P:protein folding in endoplasmic reticulum"/>
    <property type="evidence" value="ECO:0007669"/>
    <property type="project" value="TreeGrafter"/>
</dbReference>
<evidence type="ECO:0000256" key="2">
    <source>
        <dbReference type="ARBA" id="ARBA00009436"/>
    </source>
</evidence>
<dbReference type="GO" id="GO:0072546">
    <property type="term" value="C:EMC complex"/>
    <property type="evidence" value="ECO:0007669"/>
    <property type="project" value="InterPro"/>
</dbReference>
<dbReference type="InterPro" id="IPR029008">
    <property type="entry name" value="EMC6-like"/>
</dbReference>
<reference evidence="8 9" key="1">
    <citation type="submission" date="2015-06" db="EMBL/GenBank/DDBJ databases">
        <title>Draft genome of the ant-associated black yeast Phialophora attae CBS 131958.</title>
        <authorList>
            <person name="Moreno L.F."/>
            <person name="Stielow B.J."/>
            <person name="de Hoog S."/>
            <person name="Vicente V.A."/>
            <person name="Weiss V.A."/>
            <person name="de Vries M."/>
            <person name="Cruz L.M."/>
            <person name="Souza E.M."/>
        </authorList>
    </citation>
    <scope>NUCLEOTIDE SEQUENCE [LARGE SCALE GENOMIC DNA]</scope>
    <source>
        <strain evidence="8 9">CBS 131958</strain>
    </source>
</reference>
<accession>A0A0N0NHM0</accession>
<evidence type="ECO:0000256" key="1">
    <source>
        <dbReference type="ARBA" id="ARBA00004477"/>
    </source>
</evidence>
<dbReference type="GeneID" id="28736892"/>
<dbReference type="Pfam" id="PF07019">
    <property type="entry name" value="EMC6"/>
    <property type="match status" value="1"/>
</dbReference>
<dbReference type="STRING" id="1664694.A0A0N0NHM0"/>
<keyword evidence="7" id="KW-0472">Membrane</keyword>